<accession>A0A2P5W960</accession>
<protein>
    <submittedName>
        <fullName evidence="1">Uncharacterized protein</fullName>
    </submittedName>
</protein>
<gene>
    <name evidence="1" type="ORF">GOBAR_AA33047</name>
</gene>
<sequence>MNKLLELGLWRIIGQRNDEGERGYFGGGRGWVPQMLRQKNIISQVGYGRGQAGHGSCGEPFSVEFQVPE</sequence>
<reference evidence="1 2" key="1">
    <citation type="submission" date="2015-01" db="EMBL/GenBank/DDBJ databases">
        <title>Genome of allotetraploid Gossypium barbadense reveals genomic plasticity and fiber elongation in cotton evolution.</title>
        <authorList>
            <person name="Chen X."/>
            <person name="Liu X."/>
            <person name="Zhao B."/>
            <person name="Zheng H."/>
            <person name="Hu Y."/>
            <person name="Lu G."/>
            <person name="Yang C."/>
            <person name="Chen J."/>
            <person name="Shan C."/>
            <person name="Zhang L."/>
            <person name="Zhou Y."/>
            <person name="Wang L."/>
            <person name="Guo W."/>
            <person name="Bai Y."/>
            <person name="Ruan J."/>
            <person name="Shangguan X."/>
            <person name="Mao Y."/>
            <person name="Jiang J."/>
            <person name="Zhu Y."/>
            <person name="Lei J."/>
            <person name="Kang H."/>
            <person name="Chen S."/>
            <person name="He X."/>
            <person name="Wang R."/>
            <person name="Wang Y."/>
            <person name="Chen J."/>
            <person name="Wang L."/>
            <person name="Yu S."/>
            <person name="Wang B."/>
            <person name="Wei J."/>
            <person name="Song S."/>
            <person name="Lu X."/>
            <person name="Gao Z."/>
            <person name="Gu W."/>
            <person name="Deng X."/>
            <person name="Ma D."/>
            <person name="Wang S."/>
            <person name="Liang W."/>
            <person name="Fang L."/>
            <person name="Cai C."/>
            <person name="Zhu X."/>
            <person name="Zhou B."/>
            <person name="Zhang Y."/>
            <person name="Chen Z."/>
            <person name="Xu S."/>
            <person name="Zhu R."/>
            <person name="Wang S."/>
            <person name="Zhang T."/>
            <person name="Zhao G."/>
        </authorList>
    </citation>
    <scope>NUCLEOTIDE SEQUENCE [LARGE SCALE GENOMIC DNA]</scope>
    <source>
        <strain evidence="2">cv. Xinhai21</strain>
        <tissue evidence="1">Leaf</tissue>
    </source>
</reference>
<name>A0A2P5W960_GOSBA</name>
<evidence type="ECO:0000313" key="2">
    <source>
        <dbReference type="Proteomes" id="UP000239757"/>
    </source>
</evidence>
<dbReference type="EMBL" id="KZ668522">
    <property type="protein sequence ID" value="PPR87643.1"/>
    <property type="molecule type" value="Genomic_DNA"/>
</dbReference>
<organism evidence="1 2">
    <name type="scientific">Gossypium barbadense</name>
    <name type="common">Sea Island cotton</name>
    <name type="synonym">Hibiscus barbadensis</name>
    <dbReference type="NCBI Taxonomy" id="3634"/>
    <lineage>
        <taxon>Eukaryota</taxon>
        <taxon>Viridiplantae</taxon>
        <taxon>Streptophyta</taxon>
        <taxon>Embryophyta</taxon>
        <taxon>Tracheophyta</taxon>
        <taxon>Spermatophyta</taxon>
        <taxon>Magnoliopsida</taxon>
        <taxon>eudicotyledons</taxon>
        <taxon>Gunneridae</taxon>
        <taxon>Pentapetalae</taxon>
        <taxon>rosids</taxon>
        <taxon>malvids</taxon>
        <taxon>Malvales</taxon>
        <taxon>Malvaceae</taxon>
        <taxon>Malvoideae</taxon>
        <taxon>Gossypium</taxon>
    </lineage>
</organism>
<dbReference type="Proteomes" id="UP000239757">
    <property type="component" value="Unassembled WGS sequence"/>
</dbReference>
<proteinExistence type="predicted"/>
<dbReference type="AlphaFoldDB" id="A0A2P5W960"/>
<evidence type="ECO:0000313" key="1">
    <source>
        <dbReference type="EMBL" id="PPR87643.1"/>
    </source>
</evidence>